<gene>
    <name evidence="8" type="ORF">I312_05077</name>
</gene>
<feature type="domain" description="UBC core" evidence="7">
    <location>
        <begin position="39"/>
        <end position="205"/>
    </location>
</feature>
<dbReference type="InterPro" id="IPR016135">
    <property type="entry name" value="UBQ-conjugating_enzyme/RWD"/>
</dbReference>
<dbReference type="GO" id="GO:0005524">
    <property type="term" value="F:ATP binding"/>
    <property type="evidence" value="ECO:0007669"/>
    <property type="project" value="UniProtKB-KW"/>
</dbReference>
<dbReference type="GO" id="GO:0061631">
    <property type="term" value="F:ubiquitin conjugating enzyme activity"/>
    <property type="evidence" value="ECO:0007669"/>
    <property type="project" value="UniProtKB-EC"/>
</dbReference>
<sequence length="209" mass="23202">MMPPTPRANASSSSSPYPPSRPNSAKPANSSNGNSSTANSSLILRKQLMELQKHPVDGFSAGLVDDDNMLEWDIVIMGPVDTLWEGAILKARLIFPPEYPLLPPKMIFDSEMWHPNIYNKGDKKGEVCVSILHQPGEDEWGFEDAGERWLPVHTVESVLISVISLLSQDVPDLSSPANVDAAKEVREDYPSYKKKVKRLARRSAEEAYD</sequence>
<dbReference type="Pfam" id="PF00179">
    <property type="entry name" value="UQ_con"/>
    <property type="match status" value="1"/>
</dbReference>
<dbReference type="OrthoDB" id="19692at2759"/>
<dbReference type="EC" id="2.3.2.23" evidence="1"/>
<protein>
    <recommendedName>
        <fullName evidence="1">E2 ubiquitin-conjugating enzyme</fullName>
        <ecNumber evidence="1">2.3.2.23</ecNumber>
    </recommendedName>
</protein>
<evidence type="ECO:0000256" key="1">
    <source>
        <dbReference type="ARBA" id="ARBA00012486"/>
    </source>
</evidence>
<dbReference type="FunFam" id="3.10.110.10:FF:000025">
    <property type="entry name" value="ubiquitin-conjugating enzyme E2 7"/>
    <property type="match status" value="1"/>
</dbReference>
<feature type="compositionally biased region" description="Low complexity" evidence="6">
    <location>
        <begin position="29"/>
        <end position="38"/>
    </location>
</feature>
<accession>A0A0D0TH21</accession>
<dbReference type="AlphaFoldDB" id="A0A0D0TH21"/>
<evidence type="ECO:0000313" key="8">
    <source>
        <dbReference type="EMBL" id="KIR45717.1"/>
    </source>
</evidence>
<evidence type="ECO:0000256" key="2">
    <source>
        <dbReference type="ARBA" id="ARBA00022679"/>
    </source>
</evidence>
<dbReference type="SUPFAM" id="SSF54495">
    <property type="entry name" value="UBC-like"/>
    <property type="match status" value="1"/>
</dbReference>
<dbReference type="Gene3D" id="3.10.110.10">
    <property type="entry name" value="Ubiquitin Conjugating Enzyme"/>
    <property type="match status" value="1"/>
</dbReference>
<dbReference type="InterPro" id="IPR050113">
    <property type="entry name" value="Ub_conjugating_enzyme"/>
</dbReference>
<proteinExistence type="predicted"/>
<dbReference type="InterPro" id="IPR000608">
    <property type="entry name" value="UBC"/>
</dbReference>
<dbReference type="HOGENOM" id="CLU_030988_10_1_1"/>
<evidence type="ECO:0000256" key="3">
    <source>
        <dbReference type="ARBA" id="ARBA00022741"/>
    </source>
</evidence>
<reference evidence="8" key="1">
    <citation type="submission" date="2015-01" db="EMBL/GenBank/DDBJ databases">
        <title>The Genome Sequence of Cryptococcus gattii CA1280.</title>
        <authorList>
            <consortium name="The Broad Institute Genomics Platform"/>
            <person name="Cuomo C."/>
            <person name="Litvintseva A."/>
            <person name="Chen Y."/>
            <person name="Heitman J."/>
            <person name="Sun S."/>
            <person name="Springer D."/>
            <person name="Dromer F."/>
            <person name="Young S."/>
            <person name="Zeng Q."/>
            <person name="Gargeya S."/>
            <person name="Abouelleil A."/>
            <person name="Alvarado L."/>
            <person name="Chapman S.B."/>
            <person name="Gainer-Dewar J."/>
            <person name="Goldberg J."/>
            <person name="Griggs A."/>
            <person name="Gujja S."/>
            <person name="Hansen M."/>
            <person name="Howarth C."/>
            <person name="Imamovic A."/>
            <person name="Larimer J."/>
            <person name="Murphy C."/>
            <person name="Naylor J."/>
            <person name="Pearson M."/>
            <person name="Priest M."/>
            <person name="Roberts A."/>
            <person name="Saif S."/>
            <person name="Shea T."/>
            <person name="Sykes S."/>
            <person name="Wortman J."/>
            <person name="Nusbaum C."/>
            <person name="Birren B."/>
        </authorList>
    </citation>
    <scope>NUCLEOTIDE SEQUENCE [LARGE SCALE GENOMIC DNA]</scope>
    <source>
        <strain evidence="8">CA1280</strain>
    </source>
</reference>
<feature type="region of interest" description="Disordered" evidence="6">
    <location>
        <begin position="1"/>
        <end position="38"/>
    </location>
</feature>
<evidence type="ECO:0000256" key="5">
    <source>
        <dbReference type="ARBA" id="ARBA00022840"/>
    </source>
</evidence>
<keyword evidence="3" id="KW-0547">Nucleotide-binding</keyword>
<evidence type="ECO:0000256" key="6">
    <source>
        <dbReference type="SAM" id="MobiDB-lite"/>
    </source>
</evidence>
<dbReference type="SMART" id="SM00212">
    <property type="entry name" value="UBCc"/>
    <property type="match status" value="1"/>
</dbReference>
<dbReference type="EMBL" id="KN847987">
    <property type="protein sequence ID" value="KIR45717.1"/>
    <property type="molecule type" value="Genomic_DNA"/>
</dbReference>
<organism evidence="8">
    <name type="scientific">Cryptococcus bacillisporus CA1280</name>
    <dbReference type="NCBI Taxonomy" id="1296109"/>
    <lineage>
        <taxon>Eukaryota</taxon>
        <taxon>Fungi</taxon>
        <taxon>Dikarya</taxon>
        <taxon>Basidiomycota</taxon>
        <taxon>Agaricomycotina</taxon>
        <taxon>Tremellomycetes</taxon>
        <taxon>Tremellales</taxon>
        <taxon>Cryptococcaceae</taxon>
        <taxon>Cryptococcus</taxon>
        <taxon>Cryptococcus gattii species complex</taxon>
    </lineage>
</organism>
<evidence type="ECO:0000259" key="7">
    <source>
        <dbReference type="PROSITE" id="PS50127"/>
    </source>
</evidence>
<keyword evidence="5" id="KW-0067">ATP-binding</keyword>
<keyword evidence="4" id="KW-0833">Ubl conjugation pathway</keyword>
<dbReference type="PROSITE" id="PS50127">
    <property type="entry name" value="UBC_2"/>
    <property type="match status" value="1"/>
</dbReference>
<dbReference type="CDD" id="cd23795">
    <property type="entry name" value="UBCc_UBE2G1"/>
    <property type="match status" value="1"/>
</dbReference>
<dbReference type="PANTHER" id="PTHR24067">
    <property type="entry name" value="UBIQUITIN-CONJUGATING ENZYME E2"/>
    <property type="match status" value="1"/>
</dbReference>
<name>A0A0D0TH21_CRYGA</name>
<keyword evidence="2" id="KW-0808">Transferase</keyword>
<evidence type="ECO:0000256" key="4">
    <source>
        <dbReference type="ARBA" id="ARBA00022786"/>
    </source>
</evidence>